<dbReference type="EMBL" id="JABFUD020000006">
    <property type="protein sequence ID" value="KAI5078814.1"/>
    <property type="molecule type" value="Genomic_DNA"/>
</dbReference>
<dbReference type="InterPro" id="IPR021139">
    <property type="entry name" value="NYN"/>
</dbReference>
<dbReference type="CDD" id="cd10910">
    <property type="entry name" value="PIN_limkain_b1_N_like"/>
    <property type="match status" value="1"/>
</dbReference>
<dbReference type="GO" id="GO:0010468">
    <property type="term" value="P:regulation of gene expression"/>
    <property type="evidence" value="ECO:0007669"/>
    <property type="project" value="InterPro"/>
</dbReference>
<evidence type="ECO:0000313" key="4">
    <source>
        <dbReference type="Proteomes" id="UP000886520"/>
    </source>
</evidence>
<dbReference type="InterPro" id="IPR024768">
    <property type="entry name" value="Marf1"/>
</dbReference>
<protein>
    <recommendedName>
        <fullName evidence="2">HTH OST-type domain-containing protein</fullName>
    </recommendedName>
</protein>
<comment type="caution">
    <text evidence="3">The sequence shown here is derived from an EMBL/GenBank/DDBJ whole genome shotgun (WGS) entry which is preliminary data.</text>
</comment>
<name>A0A9D4V3D1_ADICA</name>
<sequence length="810" mass="88851">MVEDTENKSKISIWWDIENCHVPKDVDPHYIAQNMTAALQHASMTGPIEIQVFGDTMILPHITQKALSDTGITLNHVPRGNKDAADKAILVAMLLWALDNPPPANILLISGDGDFANALHRLRLKTYSILLAIPAQFVKPALTGAAKKLWFWKDMAKGQLAEPELSQPSSNTSSQDLAGSRAMEAFQKRQMSSSFGASATQSSAVSNGYTSPQKKLSTSEHLRSMSLENHRNSYSSHGFSNDNRSRSCGSENANIVASDKMVSPGLVSSTAAFSDNLYANISQCRPPVSAARNVDFGQYPCFLPQVVGRVESLTSITDGSKPPQFTNMPAGPLPRGPLKHIAPNNNRGVNNIPFVRNAVPENNYNQLAVHKNASTEYPNPKGVTPHQPATLSIPLSVVANNAEKLSHSVCLDKVYSAMKTLERDMLAPTDSNLSDCIQYWDSQHERVDVKQTLKTAADSQQITKTQLGGGLIMYFPPEHRVPWNCVDPGNMNFVHSGDVWLELQRFLLYGEKKQAFLSSCSRYKAALIVKNSCGMHFQNLVVGTVLNLLQQAIQERKWLRKTGPGWGPLILNQKALLDWPGGETFKQDWRPSSNPGGPLNVWKPVPSTNADRALEKDAICMKLRSFLAQALKDGTVCNVSLLPKDFELATGTPLDHQKLGFATLKELIGTLSDMVYVETTDSGVSLLRLVKDEGNSTGLVKSTRGEKESDVKASRQTHLVEELKTWLSYRMSNVKDGYDISRVYQDFMHATGKDLSKEGLGPDELNYVLKQLTDVIFITKSPGGLWLAYPANGGADASRKYAGGFTAPTT</sequence>
<dbReference type="Gene3D" id="3.40.50.1010">
    <property type="entry name" value="5'-nuclease"/>
    <property type="match status" value="1"/>
</dbReference>
<dbReference type="Pfam" id="PF12872">
    <property type="entry name" value="OST-HTH"/>
    <property type="match status" value="1"/>
</dbReference>
<dbReference type="Proteomes" id="UP000886520">
    <property type="component" value="Chromosome 6"/>
</dbReference>
<feature type="compositionally biased region" description="Polar residues" evidence="1">
    <location>
        <begin position="205"/>
        <end position="216"/>
    </location>
</feature>
<keyword evidence="4" id="KW-1185">Reference proteome</keyword>
<dbReference type="AlphaFoldDB" id="A0A9D4V3D1"/>
<evidence type="ECO:0000313" key="3">
    <source>
        <dbReference type="EMBL" id="KAI5078814.1"/>
    </source>
</evidence>
<dbReference type="GO" id="GO:0005777">
    <property type="term" value="C:peroxisome"/>
    <property type="evidence" value="ECO:0007669"/>
    <property type="project" value="InterPro"/>
</dbReference>
<gene>
    <name evidence="3" type="ORF">GOP47_0006485</name>
</gene>
<dbReference type="PANTHER" id="PTHR14379:SF3">
    <property type="entry name" value="MEIOSIS REGULATOR AND MRNA STABILITY FACTOR 1"/>
    <property type="match status" value="1"/>
</dbReference>
<feature type="compositionally biased region" description="Polar residues" evidence="1">
    <location>
        <begin position="166"/>
        <end position="177"/>
    </location>
</feature>
<dbReference type="GO" id="GO:0004540">
    <property type="term" value="F:RNA nuclease activity"/>
    <property type="evidence" value="ECO:0007669"/>
    <property type="project" value="InterPro"/>
</dbReference>
<dbReference type="PANTHER" id="PTHR14379">
    <property type="entry name" value="LIMKAIN B LKAP"/>
    <property type="match status" value="1"/>
</dbReference>
<feature type="domain" description="HTH OST-type" evidence="2">
    <location>
        <begin position="615"/>
        <end position="691"/>
    </location>
</feature>
<proteinExistence type="predicted"/>
<dbReference type="InterPro" id="IPR025605">
    <property type="entry name" value="OST-HTH/LOTUS_dom"/>
</dbReference>
<dbReference type="PROSITE" id="PS51644">
    <property type="entry name" value="HTH_OST"/>
    <property type="match status" value="1"/>
</dbReference>
<organism evidence="3 4">
    <name type="scientific">Adiantum capillus-veneris</name>
    <name type="common">Maidenhair fern</name>
    <dbReference type="NCBI Taxonomy" id="13818"/>
    <lineage>
        <taxon>Eukaryota</taxon>
        <taxon>Viridiplantae</taxon>
        <taxon>Streptophyta</taxon>
        <taxon>Embryophyta</taxon>
        <taxon>Tracheophyta</taxon>
        <taxon>Polypodiopsida</taxon>
        <taxon>Polypodiidae</taxon>
        <taxon>Polypodiales</taxon>
        <taxon>Pteridineae</taxon>
        <taxon>Pteridaceae</taxon>
        <taxon>Vittarioideae</taxon>
        <taxon>Adiantum</taxon>
    </lineage>
</organism>
<feature type="region of interest" description="Disordered" evidence="1">
    <location>
        <begin position="161"/>
        <end position="180"/>
    </location>
</feature>
<dbReference type="InterPro" id="IPR041966">
    <property type="entry name" value="LOTUS-like"/>
</dbReference>
<dbReference type="Pfam" id="PF01936">
    <property type="entry name" value="NYN"/>
    <property type="match status" value="1"/>
</dbReference>
<accession>A0A9D4V3D1</accession>
<dbReference type="Pfam" id="PF24620">
    <property type="entry name" value="DUF7625"/>
    <property type="match status" value="1"/>
</dbReference>
<dbReference type="InterPro" id="IPR056042">
    <property type="entry name" value="DUF7625"/>
</dbReference>
<feature type="region of interest" description="Disordered" evidence="1">
    <location>
        <begin position="197"/>
        <end position="220"/>
    </location>
</feature>
<evidence type="ECO:0000259" key="2">
    <source>
        <dbReference type="PROSITE" id="PS51644"/>
    </source>
</evidence>
<dbReference type="Gene3D" id="3.30.420.610">
    <property type="entry name" value="LOTUS domain-like"/>
    <property type="match status" value="1"/>
</dbReference>
<dbReference type="OrthoDB" id="549353at2759"/>
<evidence type="ECO:0000256" key="1">
    <source>
        <dbReference type="SAM" id="MobiDB-lite"/>
    </source>
</evidence>
<reference evidence="3" key="1">
    <citation type="submission" date="2021-01" db="EMBL/GenBank/DDBJ databases">
        <title>Adiantum capillus-veneris genome.</title>
        <authorList>
            <person name="Fang Y."/>
            <person name="Liao Q."/>
        </authorList>
    </citation>
    <scope>NUCLEOTIDE SEQUENCE</scope>
    <source>
        <strain evidence="3">H3</strain>
        <tissue evidence="3">Leaf</tissue>
    </source>
</reference>